<proteinExistence type="predicted"/>
<dbReference type="Pfam" id="PF20680">
    <property type="entry name" value="DUF6817"/>
    <property type="match status" value="1"/>
</dbReference>
<dbReference type="EMBL" id="CAMGYJ010000007">
    <property type="protein sequence ID" value="CAI0444987.1"/>
    <property type="molecule type" value="Genomic_DNA"/>
</dbReference>
<dbReference type="SUPFAM" id="SSF48452">
    <property type="entry name" value="TPR-like"/>
    <property type="match status" value="1"/>
</dbReference>
<evidence type="ECO:0000313" key="3">
    <source>
        <dbReference type="Proteomes" id="UP001154282"/>
    </source>
</evidence>
<accession>A0AAV0ME25</accession>
<organism evidence="2 3">
    <name type="scientific">Linum tenue</name>
    <dbReference type="NCBI Taxonomy" id="586396"/>
    <lineage>
        <taxon>Eukaryota</taxon>
        <taxon>Viridiplantae</taxon>
        <taxon>Streptophyta</taxon>
        <taxon>Embryophyta</taxon>
        <taxon>Tracheophyta</taxon>
        <taxon>Spermatophyta</taxon>
        <taxon>Magnoliopsida</taxon>
        <taxon>eudicotyledons</taxon>
        <taxon>Gunneridae</taxon>
        <taxon>Pentapetalae</taxon>
        <taxon>rosids</taxon>
        <taxon>fabids</taxon>
        <taxon>Malpighiales</taxon>
        <taxon>Linaceae</taxon>
        <taxon>Linum</taxon>
    </lineage>
</organism>
<sequence>MAPAASRDALSSASSTLQSETSLQTLLAAARPLLRAEHNSLDDKLPSLLSLLHSAGAGECWHKHGTFVEHLYGTYRMLKLWGSPEAVCRCGLFHSTYSNAYVSLALFPHTESSRAQLRAHLGPDAERLVHFFCSVPRQKLVFGRILMGYDSVGQIVEHLSASQLSLRNAREGIVVGGGGESEAWREKLNSIVPEGGVTVENIKTGEEFTLPRRIVALLLLFTLADFADELFSFQDELYENLDGRLDFSGNSATPLWPGAGKPGLWVNLISRIAAIYNLLVREEEIFMEERRRSGGISVDKERDEDIELVVPPIFDGWTKIVDAGDQVIARDTYWEAVCGNASQNNDCNDDKLDKAEELLVKSLEKNPFLGDPHLVLAQVYLSKGRFEAAEVAAEKGLKLLLEWGTAWDKRVSWEGWVAWGRVLVMKAKEKSWPKTSWGIRSLGLIR</sequence>
<dbReference type="PANTHER" id="PTHR37391:SF2">
    <property type="entry name" value="E3 UBIQUITIN-PROTEIN LIGASE"/>
    <property type="match status" value="1"/>
</dbReference>
<evidence type="ECO:0000259" key="1">
    <source>
        <dbReference type="Pfam" id="PF20680"/>
    </source>
</evidence>
<evidence type="ECO:0000313" key="2">
    <source>
        <dbReference type="EMBL" id="CAI0444987.1"/>
    </source>
</evidence>
<dbReference type="Gene3D" id="1.25.40.10">
    <property type="entry name" value="Tetratricopeptide repeat domain"/>
    <property type="match status" value="1"/>
</dbReference>
<dbReference type="AlphaFoldDB" id="A0AAV0ME25"/>
<dbReference type="Proteomes" id="UP001154282">
    <property type="component" value="Unassembled WGS sequence"/>
</dbReference>
<name>A0AAV0ME25_9ROSI</name>
<feature type="domain" description="DUF6817" evidence="1">
    <location>
        <begin position="52"/>
        <end position="137"/>
    </location>
</feature>
<comment type="caution">
    <text evidence="2">The sequence shown here is derived from an EMBL/GenBank/DDBJ whole genome shotgun (WGS) entry which is preliminary data.</text>
</comment>
<keyword evidence="3" id="KW-1185">Reference proteome</keyword>
<reference evidence="2" key="1">
    <citation type="submission" date="2022-08" db="EMBL/GenBank/DDBJ databases">
        <authorList>
            <person name="Gutierrez-Valencia J."/>
        </authorList>
    </citation>
    <scope>NUCLEOTIDE SEQUENCE</scope>
</reference>
<protein>
    <recommendedName>
        <fullName evidence="1">DUF6817 domain-containing protein</fullName>
    </recommendedName>
</protein>
<dbReference type="PANTHER" id="PTHR37391">
    <property type="entry name" value="E3 UBIQUITIN-PROTEIN LIGASE"/>
    <property type="match status" value="1"/>
</dbReference>
<dbReference type="InterPro" id="IPR049202">
    <property type="entry name" value="DUF6817"/>
</dbReference>
<dbReference type="InterPro" id="IPR011990">
    <property type="entry name" value="TPR-like_helical_dom_sf"/>
</dbReference>
<gene>
    <name evidence="2" type="ORF">LITE_LOCUS28354</name>
</gene>